<dbReference type="Proteomes" id="UP000257144">
    <property type="component" value="Unassembled WGS sequence"/>
</dbReference>
<dbReference type="AlphaFoldDB" id="A0A3D8GNL4"/>
<keyword evidence="3" id="KW-1185">Reference proteome</keyword>
<gene>
    <name evidence="2" type="ORF">DRW41_16095</name>
</gene>
<evidence type="ECO:0000313" key="3">
    <source>
        <dbReference type="Proteomes" id="UP000257144"/>
    </source>
</evidence>
<organism evidence="2 3">
    <name type="scientific">Neobacillus piezotolerans</name>
    <dbReference type="NCBI Taxonomy" id="2259171"/>
    <lineage>
        <taxon>Bacteria</taxon>
        <taxon>Bacillati</taxon>
        <taxon>Bacillota</taxon>
        <taxon>Bacilli</taxon>
        <taxon>Bacillales</taxon>
        <taxon>Bacillaceae</taxon>
        <taxon>Neobacillus</taxon>
    </lineage>
</organism>
<name>A0A3D8GNL4_9BACI</name>
<feature type="transmembrane region" description="Helical" evidence="1">
    <location>
        <begin position="43"/>
        <end position="64"/>
    </location>
</feature>
<keyword evidence="1" id="KW-0812">Transmembrane</keyword>
<accession>A0A3D8GNL4</accession>
<keyword evidence="1" id="KW-1133">Transmembrane helix</keyword>
<protein>
    <submittedName>
        <fullName evidence="2">Uncharacterized protein</fullName>
    </submittedName>
</protein>
<evidence type="ECO:0000313" key="2">
    <source>
        <dbReference type="EMBL" id="RDU35666.1"/>
    </source>
</evidence>
<comment type="caution">
    <text evidence="2">The sequence shown here is derived from an EMBL/GenBank/DDBJ whole genome shotgun (WGS) entry which is preliminary data.</text>
</comment>
<dbReference type="EMBL" id="QNQT01000008">
    <property type="protein sequence ID" value="RDU35666.1"/>
    <property type="molecule type" value="Genomic_DNA"/>
</dbReference>
<evidence type="ECO:0000256" key="1">
    <source>
        <dbReference type="SAM" id="Phobius"/>
    </source>
</evidence>
<sequence length="67" mass="7890">MGFWKPFCKGGRPEKYLFLYFDLLKPRSQNTACTLPVWNMRNFLLILIIDSTAVEVCLFLIEVINFD</sequence>
<proteinExistence type="predicted"/>
<keyword evidence="1" id="KW-0472">Membrane</keyword>
<reference evidence="2 3" key="1">
    <citation type="submission" date="2018-07" db="EMBL/GenBank/DDBJ databases">
        <title>Bacillus sp. YLB-04 draft genome sequence.</title>
        <authorList>
            <person name="Yu L."/>
            <person name="Tang X."/>
        </authorList>
    </citation>
    <scope>NUCLEOTIDE SEQUENCE [LARGE SCALE GENOMIC DNA]</scope>
    <source>
        <strain evidence="2 3">YLB-04</strain>
    </source>
</reference>